<dbReference type="RefSeq" id="XP_016240348.1">
    <property type="nucleotide sequence ID" value="XM_016375072.1"/>
</dbReference>
<reference evidence="2 3" key="1">
    <citation type="submission" date="2015-01" db="EMBL/GenBank/DDBJ databases">
        <title>The Genome Sequence of Exophiala spinifera CBS89968.</title>
        <authorList>
            <consortium name="The Broad Institute Genomics Platform"/>
            <person name="Cuomo C."/>
            <person name="de Hoog S."/>
            <person name="Gorbushina A."/>
            <person name="Stielow B."/>
            <person name="Teixiera M."/>
            <person name="Abouelleil A."/>
            <person name="Chapman S.B."/>
            <person name="Priest M."/>
            <person name="Young S.K."/>
            <person name="Wortman J."/>
            <person name="Nusbaum C."/>
            <person name="Birren B."/>
        </authorList>
    </citation>
    <scope>NUCLEOTIDE SEQUENCE [LARGE SCALE GENOMIC DNA]</scope>
    <source>
        <strain evidence="2 3">CBS 89968</strain>
    </source>
</reference>
<dbReference type="SUPFAM" id="SSF53474">
    <property type="entry name" value="alpha/beta-Hydrolases"/>
    <property type="match status" value="1"/>
</dbReference>
<sequence>MSSSHSSPLTPGSHTVLINNLTLHYNVQSRSPSLPALIIHPPPWGVGADIYISTFARLSSHFTLIVPSPRGNDSSDVPSDPSAMSTRHIVQDIEELRIHLGLEKVNLAGHSAGGTVALGYAIAYPQHVERLVLIETDLLGYTRKDQSFFADIGKTFASMSVTNDAEFRAFVLHIMPLYFAHPENGGPEAFAKAWTTLPKLSAYGAYYGADQTEGGKWDQLAELERVTAKTLVMVGRQDRTCGVEIAETVAKGVKGSKLVVLEGCGHFPWVEHEAEFWNIVEGFLEGREPS</sequence>
<gene>
    <name evidence="2" type="ORF">PV08_00707</name>
</gene>
<dbReference type="InterPro" id="IPR029058">
    <property type="entry name" value="AB_hydrolase_fold"/>
</dbReference>
<dbReference type="STRING" id="91928.A0A0D2A5T4"/>
<evidence type="ECO:0000313" key="2">
    <source>
        <dbReference type="EMBL" id="KIW20132.1"/>
    </source>
</evidence>
<dbReference type="EMBL" id="KN847492">
    <property type="protein sequence ID" value="KIW20132.1"/>
    <property type="molecule type" value="Genomic_DNA"/>
</dbReference>
<dbReference type="Gene3D" id="3.40.50.1820">
    <property type="entry name" value="alpha/beta hydrolase"/>
    <property type="match status" value="1"/>
</dbReference>
<dbReference type="VEuPathDB" id="FungiDB:PV08_00707"/>
<organism evidence="2 3">
    <name type="scientific">Exophiala spinifera</name>
    <dbReference type="NCBI Taxonomy" id="91928"/>
    <lineage>
        <taxon>Eukaryota</taxon>
        <taxon>Fungi</taxon>
        <taxon>Dikarya</taxon>
        <taxon>Ascomycota</taxon>
        <taxon>Pezizomycotina</taxon>
        <taxon>Eurotiomycetes</taxon>
        <taxon>Chaetothyriomycetidae</taxon>
        <taxon>Chaetothyriales</taxon>
        <taxon>Herpotrichiellaceae</taxon>
        <taxon>Exophiala</taxon>
    </lineage>
</organism>
<dbReference type="PANTHER" id="PTHR43798:SF33">
    <property type="entry name" value="HYDROLASE, PUTATIVE (AFU_ORTHOLOGUE AFUA_2G14860)-RELATED"/>
    <property type="match status" value="1"/>
</dbReference>
<dbReference type="HOGENOM" id="CLU_020336_50_0_1"/>
<dbReference type="AlphaFoldDB" id="A0A0D2A5T4"/>
<dbReference type="GeneID" id="27327790"/>
<dbReference type="GO" id="GO:0016020">
    <property type="term" value="C:membrane"/>
    <property type="evidence" value="ECO:0007669"/>
    <property type="project" value="TreeGrafter"/>
</dbReference>
<keyword evidence="3" id="KW-1185">Reference proteome</keyword>
<evidence type="ECO:0000313" key="3">
    <source>
        <dbReference type="Proteomes" id="UP000053328"/>
    </source>
</evidence>
<dbReference type="OrthoDB" id="10249433at2759"/>
<name>A0A0D2A5T4_9EURO</name>
<evidence type="ECO:0000259" key="1">
    <source>
        <dbReference type="Pfam" id="PF00561"/>
    </source>
</evidence>
<dbReference type="InterPro" id="IPR000073">
    <property type="entry name" value="AB_hydrolase_1"/>
</dbReference>
<dbReference type="InterPro" id="IPR050266">
    <property type="entry name" value="AB_hydrolase_sf"/>
</dbReference>
<dbReference type="PRINTS" id="PR00111">
    <property type="entry name" value="ABHYDROLASE"/>
</dbReference>
<dbReference type="PANTHER" id="PTHR43798">
    <property type="entry name" value="MONOACYLGLYCEROL LIPASE"/>
    <property type="match status" value="1"/>
</dbReference>
<dbReference type="Proteomes" id="UP000053328">
    <property type="component" value="Unassembled WGS sequence"/>
</dbReference>
<protein>
    <recommendedName>
        <fullName evidence="1">AB hydrolase-1 domain-containing protein</fullName>
    </recommendedName>
</protein>
<accession>A0A0D2A5T4</accession>
<dbReference type="Pfam" id="PF00561">
    <property type="entry name" value="Abhydrolase_1"/>
    <property type="match status" value="1"/>
</dbReference>
<proteinExistence type="predicted"/>
<feature type="domain" description="AB hydrolase-1" evidence="1">
    <location>
        <begin position="47"/>
        <end position="272"/>
    </location>
</feature>